<dbReference type="PANTHER" id="PTHR11552">
    <property type="entry name" value="GLUCOSE-METHANOL-CHOLINE GMC OXIDOREDUCTASE"/>
    <property type="match status" value="1"/>
</dbReference>
<dbReference type="InterPro" id="IPR036188">
    <property type="entry name" value="FAD/NAD-bd_sf"/>
</dbReference>
<evidence type="ECO:0000313" key="3">
    <source>
        <dbReference type="EnsemblMetazoa" id="ASTEI03802-PA"/>
    </source>
</evidence>
<evidence type="ECO:0000259" key="2">
    <source>
        <dbReference type="PROSITE" id="PS00624"/>
    </source>
</evidence>
<dbReference type="PANTHER" id="PTHR11552:SF208">
    <property type="entry name" value="RE36204P-RELATED"/>
    <property type="match status" value="1"/>
</dbReference>
<dbReference type="GO" id="GO:0016614">
    <property type="term" value="F:oxidoreductase activity, acting on CH-OH group of donors"/>
    <property type="evidence" value="ECO:0007669"/>
    <property type="project" value="InterPro"/>
</dbReference>
<comment type="similarity">
    <text evidence="1">Belongs to the GMC oxidoreductase family.</text>
</comment>
<dbReference type="Proteomes" id="UP000076408">
    <property type="component" value="Unassembled WGS sequence"/>
</dbReference>
<accession>A0A182Y5R6</accession>
<dbReference type="SUPFAM" id="SSF51905">
    <property type="entry name" value="FAD/NAD(P)-binding domain"/>
    <property type="match status" value="1"/>
</dbReference>
<dbReference type="OMA" id="ATIHATN"/>
<reference evidence="4" key="1">
    <citation type="journal article" date="2014" name="Genome Biol.">
        <title>Genome analysis of a major urban malaria vector mosquito, Anopheles stephensi.</title>
        <authorList>
            <person name="Jiang X."/>
            <person name="Peery A."/>
            <person name="Hall A.B."/>
            <person name="Sharma A."/>
            <person name="Chen X.G."/>
            <person name="Waterhouse R.M."/>
            <person name="Komissarov A."/>
            <person name="Riehle M.M."/>
            <person name="Shouche Y."/>
            <person name="Sharakhova M.V."/>
            <person name="Lawson D."/>
            <person name="Pakpour N."/>
            <person name="Arensburger P."/>
            <person name="Davidson V.L."/>
            <person name="Eiglmeier K."/>
            <person name="Emrich S."/>
            <person name="George P."/>
            <person name="Kennedy R.C."/>
            <person name="Mane S.P."/>
            <person name="Maslen G."/>
            <person name="Oringanje C."/>
            <person name="Qi Y."/>
            <person name="Settlage R."/>
            <person name="Tojo M."/>
            <person name="Tubio J.M."/>
            <person name="Unger M.F."/>
            <person name="Wang B."/>
            <person name="Vernick K.D."/>
            <person name="Ribeiro J.M."/>
            <person name="James A.A."/>
            <person name="Michel K."/>
            <person name="Riehle M.A."/>
            <person name="Luckhart S."/>
            <person name="Sharakhov I.V."/>
            <person name="Tu Z."/>
        </authorList>
    </citation>
    <scope>NUCLEOTIDE SEQUENCE [LARGE SCALE GENOMIC DNA]</scope>
    <source>
        <strain evidence="4">Indian</strain>
    </source>
</reference>
<name>A0A182Y5R6_ANOST</name>
<keyword evidence="4" id="KW-1185">Reference proteome</keyword>
<proteinExistence type="inferred from homology"/>
<dbReference type="VEuPathDB" id="VectorBase:ASTEI20_032207"/>
<dbReference type="GO" id="GO:0050660">
    <property type="term" value="F:flavin adenine dinucleotide binding"/>
    <property type="evidence" value="ECO:0007669"/>
    <property type="project" value="InterPro"/>
</dbReference>
<dbReference type="AlphaFoldDB" id="A0A182Y5R6"/>
<dbReference type="InterPro" id="IPR012132">
    <property type="entry name" value="GMC_OxRdtase"/>
</dbReference>
<dbReference type="Pfam" id="PF00732">
    <property type="entry name" value="GMC_oxred_N"/>
    <property type="match status" value="1"/>
</dbReference>
<evidence type="ECO:0000313" key="4">
    <source>
        <dbReference type="Proteomes" id="UP000076408"/>
    </source>
</evidence>
<dbReference type="InterPro" id="IPR000172">
    <property type="entry name" value="GMC_OxRdtase_N"/>
</dbReference>
<sequence>MKDVKHRPNLHISTRSWATEILFKEDNKEATGVRFTKNKRYHTVRARREVILSAGAFETPKLLMNSGIGPAADLKRHGIRVRQDLPVGQRVYEHGGLFGPIFIIRNGTPRERNLLSLEQVLTVDEILRFRNGTGPLTSNSIESLLYVKSPYAADPDPGMPDVEVMQSFTSMSFDSSIATRLAYRLPDSLVREYFDPLIGVLTGSNHHHRERALKLVK</sequence>
<reference evidence="3" key="2">
    <citation type="submission" date="2020-05" db="UniProtKB">
        <authorList>
            <consortium name="EnsemblMetazoa"/>
        </authorList>
    </citation>
    <scope>IDENTIFICATION</scope>
    <source>
        <strain evidence="3">Indian</strain>
    </source>
</reference>
<organism evidence="3 4">
    <name type="scientific">Anopheles stephensi</name>
    <name type="common">Indo-Pakistan malaria mosquito</name>
    <dbReference type="NCBI Taxonomy" id="30069"/>
    <lineage>
        <taxon>Eukaryota</taxon>
        <taxon>Metazoa</taxon>
        <taxon>Ecdysozoa</taxon>
        <taxon>Arthropoda</taxon>
        <taxon>Hexapoda</taxon>
        <taxon>Insecta</taxon>
        <taxon>Pterygota</taxon>
        <taxon>Neoptera</taxon>
        <taxon>Endopterygota</taxon>
        <taxon>Diptera</taxon>
        <taxon>Nematocera</taxon>
        <taxon>Culicoidea</taxon>
        <taxon>Culicidae</taxon>
        <taxon>Anophelinae</taxon>
        <taxon>Anopheles</taxon>
    </lineage>
</organism>
<dbReference type="PROSITE" id="PS00624">
    <property type="entry name" value="GMC_OXRED_2"/>
    <property type="match status" value="1"/>
</dbReference>
<evidence type="ECO:0000256" key="1">
    <source>
        <dbReference type="ARBA" id="ARBA00010790"/>
    </source>
</evidence>
<dbReference type="VEuPathDB" id="VectorBase:ASTE011349"/>
<dbReference type="EnsemblMetazoa" id="ASTEI03802-RA">
    <property type="protein sequence ID" value="ASTEI03802-PA"/>
    <property type="gene ID" value="ASTEI03802"/>
</dbReference>
<protein>
    <recommendedName>
        <fullName evidence="2">Glucose-methanol-choline oxidoreductase N-terminal domain-containing protein</fullName>
    </recommendedName>
</protein>
<dbReference type="Gene3D" id="3.30.560.10">
    <property type="entry name" value="Glucose Oxidase, domain 3"/>
    <property type="match status" value="1"/>
</dbReference>
<feature type="domain" description="Glucose-methanol-choline oxidoreductase N-terminal" evidence="2">
    <location>
        <begin position="55"/>
        <end position="69"/>
    </location>
</feature>
<dbReference type="Gene3D" id="3.50.50.60">
    <property type="entry name" value="FAD/NAD(P)-binding domain"/>
    <property type="match status" value="1"/>
</dbReference>
<dbReference type="VEuPathDB" id="VectorBase:ASTEI03802"/>
<dbReference type="STRING" id="30069.A0A182Y5R6"/>